<gene>
    <name evidence="1" type="ORF">XENOCAPTIV_010949</name>
</gene>
<evidence type="ECO:0000313" key="2">
    <source>
        <dbReference type="Proteomes" id="UP001434883"/>
    </source>
</evidence>
<evidence type="ECO:0000313" key="1">
    <source>
        <dbReference type="EMBL" id="MEQ2195318.1"/>
    </source>
</evidence>
<sequence>MLKRRVNHNSPTTSKDLRYSGLLLQLDSVPYCRCPPPGSGIAAATRTADLTAAATAAASTIDAENMVHSDSMSPTFLRIWSKLRLTASCSGMLFHPVCV</sequence>
<reference evidence="1 2" key="1">
    <citation type="submission" date="2021-06" db="EMBL/GenBank/DDBJ databases">
        <authorList>
            <person name="Palmer J.M."/>
        </authorList>
    </citation>
    <scope>NUCLEOTIDE SEQUENCE [LARGE SCALE GENOMIC DNA]</scope>
    <source>
        <strain evidence="1 2">XC_2019</strain>
        <tissue evidence="1">Muscle</tissue>
    </source>
</reference>
<name>A0ABV0QHP4_9TELE</name>
<organism evidence="1 2">
    <name type="scientific">Xenoophorus captivus</name>
    <dbReference type="NCBI Taxonomy" id="1517983"/>
    <lineage>
        <taxon>Eukaryota</taxon>
        <taxon>Metazoa</taxon>
        <taxon>Chordata</taxon>
        <taxon>Craniata</taxon>
        <taxon>Vertebrata</taxon>
        <taxon>Euteleostomi</taxon>
        <taxon>Actinopterygii</taxon>
        <taxon>Neopterygii</taxon>
        <taxon>Teleostei</taxon>
        <taxon>Neoteleostei</taxon>
        <taxon>Acanthomorphata</taxon>
        <taxon>Ovalentaria</taxon>
        <taxon>Atherinomorphae</taxon>
        <taxon>Cyprinodontiformes</taxon>
        <taxon>Goodeidae</taxon>
        <taxon>Xenoophorus</taxon>
    </lineage>
</organism>
<accession>A0ABV0QHP4</accession>
<protein>
    <submittedName>
        <fullName evidence="1">Uncharacterized protein</fullName>
    </submittedName>
</protein>
<keyword evidence="2" id="KW-1185">Reference proteome</keyword>
<proteinExistence type="predicted"/>
<comment type="caution">
    <text evidence="1">The sequence shown here is derived from an EMBL/GenBank/DDBJ whole genome shotgun (WGS) entry which is preliminary data.</text>
</comment>
<dbReference type="EMBL" id="JAHRIN010010766">
    <property type="protein sequence ID" value="MEQ2195318.1"/>
    <property type="molecule type" value="Genomic_DNA"/>
</dbReference>
<dbReference type="Proteomes" id="UP001434883">
    <property type="component" value="Unassembled WGS sequence"/>
</dbReference>